<keyword evidence="2" id="KW-0808">Transferase</keyword>
<proteinExistence type="inferred from homology"/>
<evidence type="ECO:0000256" key="1">
    <source>
        <dbReference type="ARBA" id="ARBA00009995"/>
    </source>
</evidence>
<dbReference type="Proteomes" id="UP000001514">
    <property type="component" value="Unassembled WGS sequence"/>
</dbReference>
<dbReference type="CDD" id="cd03784">
    <property type="entry name" value="GT1_Gtf-like"/>
    <property type="match status" value="1"/>
</dbReference>
<dbReference type="FunFam" id="3.40.50.2000:FF:000056">
    <property type="entry name" value="Glycosyltransferase"/>
    <property type="match status" value="1"/>
</dbReference>
<protein>
    <recommendedName>
        <fullName evidence="5">Glycosyltransferase</fullName>
    </recommendedName>
</protein>
<name>D8S8R4_SELML</name>
<sequence>MIFAGKPHVVLVPYPAQGHFSPVVFLGKKLAELGCAVTIANVVSIHEQIKVWDFPSELDIRLEPLHPAVDLSKGVLAAAEADLMRFSRAVYDLGGEFKNLIQALNGSGPRVTVIISDHYAGSWCAPVASEFGIPYAVYWPGSAAWFAVEYHVPLLISEGDLPIKDGEDREITYIPGIDSIKQSDLPWHYTEAVLEYFRAGAERLKASSWILCNTFHELEPEVVDAMKKLFNDKFLPIGPLFPVLDDHGDLKSVLSFLKEDRECLDWLDTQEPDSVLYVAFGSIAKLSQEEFEELALGLEASKVPFLLTVRPPQFVDEADTTVLVKNSDFYKNFVERTKGRGLVVSWAPQREVLAHRAVAGFVSHCGWNSVLENVSSGVPIICWPRIYEQGLNRKIMAERCRIGVEVSDGRSSDAFVKREEIAEAIARIFSDKARKARAREFRDAARKAAAPGGGSRNNLMLFTDLCSSDTRS</sequence>
<keyword evidence="4" id="KW-1185">Reference proteome</keyword>
<comment type="similarity">
    <text evidence="1">Belongs to the UDP-glycosyltransferase family.</text>
</comment>
<evidence type="ECO:0000256" key="2">
    <source>
        <dbReference type="ARBA" id="ARBA00022679"/>
    </source>
</evidence>
<reference evidence="3 4" key="1">
    <citation type="journal article" date="2011" name="Science">
        <title>The Selaginella genome identifies genetic changes associated with the evolution of vascular plants.</title>
        <authorList>
            <person name="Banks J.A."/>
            <person name="Nishiyama T."/>
            <person name="Hasebe M."/>
            <person name="Bowman J.L."/>
            <person name="Gribskov M."/>
            <person name="dePamphilis C."/>
            <person name="Albert V.A."/>
            <person name="Aono N."/>
            <person name="Aoyama T."/>
            <person name="Ambrose B.A."/>
            <person name="Ashton N.W."/>
            <person name="Axtell M.J."/>
            <person name="Barker E."/>
            <person name="Barker M.S."/>
            <person name="Bennetzen J.L."/>
            <person name="Bonawitz N.D."/>
            <person name="Chapple C."/>
            <person name="Cheng C."/>
            <person name="Correa L.G."/>
            <person name="Dacre M."/>
            <person name="DeBarry J."/>
            <person name="Dreyer I."/>
            <person name="Elias M."/>
            <person name="Engstrom E.M."/>
            <person name="Estelle M."/>
            <person name="Feng L."/>
            <person name="Finet C."/>
            <person name="Floyd S.K."/>
            <person name="Frommer W.B."/>
            <person name="Fujita T."/>
            <person name="Gramzow L."/>
            <person name="Gutensohn M."/>
            <person name="Harholt J."/>
            <person name="Hattori M."/>
            <person name="Heyl A."/>
            <person name="Hirai T."/>
            <person name="Hiwatashi Y."/>
            <person name="Ishikawa M."/>
            <person name="Iwata M."/>
            <person name="Karol K.G."/>
            <person name="Koehler B."/>
            <person name="Kolukisaoglu U."/>
            <person name="Kubo M."/>
            <person name="Kurata T."/>
            <person name="Lalonde S."/>
            <person name="Li K."/>
            <person name="Li Y."/>
            <person name="Litt A."/>
            <person name="Lyons E."/>
            <person name="Manning G."/>
            <person name="Maruyama T."/>
            <person name="Michael T.P."/>
            <person name="Mikami K."/>
            <person name="Miyazaki S."/>
            <person name="Morinaga S."/>
            <person name="Murata T."/>
            <person name="Mueller-Roeber B."/>
            <person name="Nelson D.R."/>
            <person name="Obara M."/>
            <person name="Oguri Y."/>
            <person name="Olmstead R.G."/>
            <person name="Onodera N."/>
            <person name="Petersen B.L."/>
            <person name="Pils B."/>
            <person name="Prigge M."/>
            <person name="Rensing S.A."/>
            <person name="Riano-Pachon D.M."/>
            <person name="Roberts A.W."/>
            <person name="Sato Y."/>
            <person name="Scheller H.V."/>
            <person name="Schulz B."/>
            <person name="Schulz C."/>
            <person name="Shakirov E.V."/>
            <person name="Shibagaki N."/>
            <person name="Shinohara N."/>
            <person name="Shippen D.E."/>
            <person name="Soerensen I."/>
            <person name="Sotooka R."/>
            <person name="Sugimoto N."/>
            <person name="Sugita M."/>
            <person name="Sumikawa N."/>
            <person name="Tanurdzic M."/>
            <person name="Theissen G."/>
            <person name="Ulvskov P."/>
            <person name="Wakazuki S."/>
            <person name="Weng J.K."/>
            <person name="Willats W.W."/>
            <person name="Wipf D."/>
            <person name="Wolf P.G."/>
            <person name="Yang L."/>
            <person name="Zimmer A.D."/>
            <person name="Zhu Q."/>
            <person name="Mitros T."/>
            <person name="Hellsten U."/>
            <person name="Loque D."/>
            <person name="Otillar R."/>
            <person name="Salamov A."/>
            <person name="Schmutz J."/>
            <person name="Shapiro H."/>
            <person name="Lindquist E."/>
            <person name="Lucas S."/>
            <person name="Rokhsar D."/>
            <person name="Grigoriev I.V."/>
        </authorList>
    </citation>
    <scope>NUCLEOTIDE SEQUENCE [LARGE SCALE GENOMIC DNA]</scope>
</reference>
<accession>D8S8R4</accession>
<dbReference type="PANTHER" id="PTHR11926">
    <property type="entry name" value="GLUCOSYL/GLUCURONOSYL TRANSFERASES"/>
    <property type="match status" value="1"/>
</dbReference>
<dbReference type="AlphaFoldDB" id="D8S8R4"/>
<dbReference type="Pfam" id="PF00201">
    <property type="entry name" value="UDPGT"/>
    <property type="match status" value="1"/>
</dbReference>
<evidence type="ECO:0008006" key="5">
    <source>
        <dbReference type="Google" id="ProtNLM"/>
    </source>
</evidence>
<dbReference type="GO" id="GO:0035251">
    <property type="term" value="F:UDP-glucosyltransferase activity"/>
    <property type="evidence" value="ECO:0000318"/>
    <property type="project" value="GO_Central"/>
</dbReference>
<evidence type="ECO:0000313" key="3">
    <source>
        <dbReference type="EMBL" id="EFJ19212.1"/>
    </source>
</evidence>
<dbReference type="FunCoup" id="D8S8R4">
    <property type="interactions" value="1809"/>
</dbReference>
<dbReference type="InterPro" id="IPR002213">
    <property type="entry name" value="UDP_glucos_trans"/>
</dbReference>
<dbReference type="PANTHER" id="PTHR11926:SF774">
    <property type="entry name" value="UDP-GLYCOSYLTRANSFERASE 85A1-RELATED"/>
    <property type="match status" value="1"/>
</dbReference>
<dbReference type="Gramene" id="EFJ19212">
    <property type="protein sequence ID" value="EFJ19212"/>
    <property type="gene ID" value="SELMODRAFT_111448"/>
</dbReference>
<gene>
    <name evidence="3" type="ORF">SELMODRAFT_111448</name>
</gene>
<dbReference type="EMBL" id="GL377607">
    <property type="protein sequence ID" value="EFJ19212.1"/>
    <property type="molecule type" value="Genomic_DNA"/>
</dbReference>
<dbReference type="KEGG" id="smo:SELMODRAFT_111448"/>
<organism evidence="4">
    <name type="scientific">Selaginella moellendorffii</name>
    <name type="common">Spikemoss</name>
    <dbReference type="NCBI Taxonomy" id="88036"/>
    <lineage>
        <taxon>Eukaryota</taxon>
        <taxon>Viridiplantae</taxon>
        <taxon>Streptophyta</taxon>
        <taxon>Embryophyta</taxon>
        <taxon>Tracheophyta</taxon>
        <taxon>Lycopodiopsida</taxon>
        <taxon>Selaginellales</taxon>
        <taxon>Selaginellaceae</taxon>
        <taxon>Selaginella</taxon>
    </lineage>
</organism>
<dbReference type="HOGENOM" id="CLU_001724_0_2_1"/>
<dbReference type="InParanoid" id="D8S8R4"/>
<dbReference type="OrthoDB" id="5835829at2759"/>
<dbReference type="SUPFAM" id="SSF53756">
    <property type="entry name" value="UDP-Glycosyltransferase/glycogen phosphorylase"/>
    <property type="match status" value="1"/>
</dbReference>
<evidence type="ECO:0000313" key="4">
    <source>
        <dbReference type="Proteomes" id="UP000001514"/>
    </source>
</evidence>
<dbReference type="Gene3D" id="3.40.50.2000">
    <property type="entry name" value="Glycogen Phosphorylase B"/>
    <property type="match status" value="2"/>
</dbReference>
<dbReference type="eggNOG" id="KOG1192">
    <property type="taxonomic scope" value="Eukaryota"/>
</dbReference>